<evidence type="ECO:0000313" key="2">
    <source>
        <dbReference type="Proteomes" id="UP000245469"/>
    </source>
</evidence>
<dbReference type="AlphaFoldDB" id="A0A316AAJ9"/>
<dbReference type="EMBL" id="QGDQ01000008">
    <property type="protein sequence ID" value="PWJ54218.1"/>
    <property type="molecule type" value="Genomic_DNA"/>
</dbReference>
<reference evidence="1 2" key="1">
    <citation type="submission" date="2018-03" db="EMBL/GenBank/DDBJ databases">
        <title>Genomic Encyclopedia of Archaeal and Bacterial Type Strains, Phase II (KMG-II): from individual species to whole genera.</title>
        <authorList>
            <person name="Goeker M."/>
        </authorList>
    </citation>
    <scope>NUCLEOTIDE SEQUENCE [LARGE SCALE GENOMIC DNA]</scope>
    <source>
        <strain evidence="1 2">DSM 44889</strain>
    </source>
</reference>
<protein>
    <recommendedName>
        <fullName evidence="3">FHA domain-containing protein</fullName>
    </recommendedName>
</protein>
<evidence type="ECO:0008006" key="3">
    <source>
        <dbReference type="Google" id="ProtNLM"/>
    </source>
</evidence>
<name>A0A316AAJ9_9ACTN</name>
<proteinExistence type="predicted"/>
<dbReference type="OrthoDB" id="5142616at2"/>
<organism evidence="1 2">
    <name type="scientific">Quadrisphaera granulorum</name>
    <dbReference type="NCBI Taxonomy" id="317664"/>
    <lineage>
        <taxon>Bacteria</taxon>
        <taxon>Bacillati</taxon>
        <taxon>Actinomycetota</taxon>
        <taxon>Actinomycetes</taxon>
        <taxon>Kineosporiales</taxon>
        <taxon>Kineosporiaceae</taxon>
        <taxon>Quadrisphaera</taxon>
    </lineage>
</organism>
<accession>A0A316AAJ9</accession>
<dbReference type="Proteomes" id="UP000245469">
    <property type="component" value="Unassembled WGS sequence"/>
</dbReference>
<evidence type="ECO:0000313" key="1">
    <source>
        <dbReference type="EMBL" id="PWJ54218.1"/>
    </source>
</evidence>
<gene>
    <name evidence="1" type="ORF">BXY45_108125</name>
</gene>
<dbReference type="RefSeq" id="WP_109773897.1">
    <property type="nucleotide sequence ID" value="NZ_QGDQ01000008.1"/>
</dbReference>
<keyword evidence="2" id="KW-1185">Reference proteome</keyword>
<comment type="caution">
    <text evidence="1">The sequence shown here is derived from an EMBL/GenBank/DDBJ whole genome shotgun (WGS) entry which is preliminary data.</text>
</comment>
<sequence length="261" mass="28059">MPGPVARAPVAVIRSGSARRELAPGEQLAFGRGQGNDLRIGHDPADLRIPRYAGRLECRPDGVLIHNTSDKRSLVVETFPGEPFEVLPLMVGGTGPHDLVTVTIDGEHGVYSVSVDVTGLRAARRPPRAPLPMTAVIGAASGATVGFARIESLTPRHRMLLCALCLPSAFGWNGQHGTPSYAEMEQILAERGHRTSAKTIRNVLDDLRRELATAHGVDGVWEEPGAERAGRESYLPRLARWARLSGNVTTEELSDFEALAG</sequence>